<dbReference type="Pfam" id="PF07683">
    <property type="entry name" value="CobW_C"/>
    <property type="match status" value="1"/>
</dbReference>
<gene>
    <name evidence="8" type="ORF">CTAYLR_003468</name>
</gene>
<feature type="domain" description="CobW/HypB/UreG nucleotide-binding" evidence="6">
    <location>
        <begin position="5"/>
        <end position="157"/>
    </location>
</feature>
<dbReference type="InterPro" id="IPR036627">
    <property type="entry name" value="CobW-likC_sf"/>
</dbReference>
<dbReference type="InterPro" id="IPR027417">
    <property type="entry name" value="P-loop_NTPase"/>
</dbReference>
<dbReference type="SUPFAM" id="SSF90002">
    <property type="entry name" value="Hypothetical protein YjiA, C-terminal domain"/>
    <property type="match status" value="1"/>
</dbReference>
<dbReference type="InterPro" id="IPR003495">
    <property type="entry name" value="CobW/HypB/UreG_nucleotide-bd"/>
</dbReference>
<dbReference type="EMBL" id="JAQMWT010000529">
    <property type="protein sequence ID" value="KAJ8600132.1"/>
    <property type="molecule type" value="Genomic_DNA"/>
</dbReference>
<keyword evidence="3" id="KW-0143">Chaperone</keyword>
<evidence type="ECO:0000256" key="1">
    <source>
        <dbReference type="ARBA" id="ARBA00022741"/>
    </source>
</evidence>
<dbReference type="InterPro" id="IPR011629">
    <property type="entry name" value="CobW-like_C"/>
</dbReference>
<dbReference type="SUPFAM" id="SSF52540">
    <property type="entry name" value="P-loop containing nucleoside triphosphate hydrolases"/>
    <property type="match status" value="1"/>
</dbReference>
<evidence type="ECO:0000313" key="8">
    <source>
        <dbReference type="EMBL" id="KAJ8600132.1"/>
    </source>
</evidence>
<dbReference type="Proteomes" id="UP001230188">
    <property type="component" value="Unassembled WGS sequence"/>
</dbReference>
<dbReference type="Gene3D" id="3.40.50.300">
    <property type="entry name" value="P-loop containing nucleotide triphosphate hydrolases"/>
    <property type="match status" value="1"/>
</dbReference>
<keyword evidence="2" id="KW-0378">Hydrolase</keyword>
<organism evidence="8 9">
    <name type="scientific">Chrysophaeum taylorii</name>
    <dbReference type="NCBI Taxonomy" id="2483200"/>
    <lineage>
        <taxon>Eukaryota</taxon>
        <taxon>Sar</taxon>
        <taxon>Stramenopiles</taxon>
        <taxon>Ochrophyta</taxon>
        <taxon>Pelagophyceae</taxon>
        <taxon>Pelagomonadales</taxon>
        <taxon>Pelagomonadaceae</taxon>
        <taxon>Chrysophaeum</taxon>
    </lineage>
</organism>
<proteinExistence type="inferred from homology"/>
<reference evidence="8" key="1">
    <citation type="submission" date="2023-01" db="EMBL/GenBank/DDBJ databases">
        <title>Metagenome sequencing of chrysophaentin producing Chrysophaeum taylorii.</title>
        <authorList>
            <person name="Davison J."/>
            <person name="Bewley C."/>
        </authorList>
    </citation>
    <scope>NUCLEOTIDE SEQUENCE</scope>
    <source>
        <strain evidence="8">NIES-1699</strain>
    </source>
</reference>
<dbReference type="Gene3D" id="3.30.1220.10">
    <property type="entry name" value="CobW-like, C-terminal domain"/>
    <property type="match status" value="1"/>
</dbReference>
<accession>A0AAD7XG85</accession>
<evidence type="ECO:0000256" key="5">
    <source>
        <dbReference type="ARBA" id="ARBA00049117"/>
    </source>
</evidence>
<dbReference type="AlphaFoldDB" id="A0AAD7XG85"/>
<evidence type="ECO:0000256" key="3">
    <source>
        <dbReference type="ARBA" id="ARBA00023186"/>
    </source>
</evidence>
<evidence type="ECO:0008006" key="10">
    <source>
        <dbReference type="Google" id="ProtNLM"/>
    </source>
</evidence>
<keyword evidence="9" id="KW-1185">Reference proteome</keyword>
<comment type="catalytic activity">
    <reaction evidence="5">
        <text>GTP + H2O = GDP + phosphate + H(+)</text>
        <dbReference type="Rhea" id="RHEA:19669"/>
        <dbReference type="ChEBI" id="CHEBI:15377"/>
        <dbReference type="ChEBI" id="CHEBI:15378"/>
        <dbReference type="ChEBI" id="CHEBI:37565"/>
        <dbReference type="ChEBI" id="CHEBI:43474"/>
        <dbReference type="ChEBI" id="CHEBI:58189"/>
    </reaction>
    <physiologicalReaction direction="left-to-right" evidence="5">
        <dbReference type="Rhea" id="RHEA:19670"/>
    </physiologicalReaction>
</comment>
<dbReference type="InterPro" id="IPR051316">
    <property type="entry name" value="Zinc-reg_GTPase_activator"/>
</dbReference>
<evidence type="ECO:0000259" key="6">
    <source>
        <dbReference type="Pfam" id="PF02492"/>
    </source>
</evidence>
<dbReference type="GO" id="GO:0000166">
    <property type="term" value="F:nucleotide binding"/>
    <property type="evidence" value="ECO:0007669"/>
    <property type="project" value="UniProtKB-KW"/>
</dbReference>
<sequence length="302" mass="33036">MSPRATLVCGDLGAGKTTLITELLRKRKAATVVENECGDIAIDDALLAPSVTVRGCACCEGRRALVRALLSVRSQEVFVETSGVAEPGPIAKLFFVEPALRGRFCLWSVIVVVDAVTFPEVSVGAVRFADAVVINKADLVDRQKLAMVEAGIRRLTKARIAKTVRGVGFKLKRGFYLERAVACDPLFFGYNVPAPDHDVDFLCLNNLGDVSQTQLAKLAKLVSITACLEEQGLLRFKAILNVRDHGTFLFQAVRNYAADGLFLRVPTAQSSRLIFIGHNLDKPRLRHSLRDIFPTEVREVAS</sequence>
<dbReference type="PANTHER" id="PTHR13748">
    <property type="entry name" value="COBW-RELATED"/>
    <property type="match status" value="1"/>
</dbReference>
<evidence type="ECO:0000256" key="4">
    <source>
        <dbReference type="ARBA" id="ARBA00034320"/>
    </source>
</evidence>
<dbReference type="GO" id="GO:0016787">
    <property type="term" value="F:hydrolase activity"/>
    <property type="evidence" value="ECO:0007669"/>
    <property type="project" value="UniProtKB-KW"/>
</dbReference>
<protein>
    <recommendedName>
        <fullName evidence="10">CobW C-terminal domain-containing protein</fullName>
    </recommendedName>
</protein>
<name>A0AAD7XG85_9STRA</name>
<keyword evidence="1" id="KW-0547">Nucleotide-binding</keyword>
<dbReference type="PANTHER" id="PTHR13748:SF62">
    <property type="entry name" value="COBW DOMAIN-CONTAINING PROTEIN"/>
    <property type="match status" value="1"/>
</dbReference>
<comment type="caution">
    <text evidence="8">The sequence shown here is derived from an EMBL/GenBank/DDBJ whole genome shotgun (WGS) entry which is preliminary data.</text>
</comment>
<comment type="similarity">
    <text evidence="4">Belongs to the SIMIBI class G3E GTPase family. ZNG1 subfamily.</text>
</comment>
<evidence type="ECO:0000313" key="9">
    <source>
        <dbReference type="Proteomes" id="UP001230188"/>
    </source>
</evidence>
<evidence type="ECO:0000256" key="2">
    <source>
        <dbReference type="ARBA" id="ARBA00022801"/>
    </source>
</evidence>
<dbReference type="Pfam" id="PF02492">
    <property type="entry name" value="cobW"/>
    <property type="match status" value="1"/>
</dbReference>
<feature type="domain" description="CobW C-terminal" evidence="7">
    <location>
        <begin position="228"/>
        <end position="291"/>
    </location>
</feature>
<evidence type="ECO:0000259" key="7">
    <source>
        <dbReference type="Pfam" id="PF07683"/>
    </source>
</evidence>
<dbReference type="GO" id="GO:0005737">
    <property type="term" value="C:cytoplasm"/>
    <property type="evidence" value="ECO:0007669"/>
    <property type="project" value="TreeGrafter"/>
</dbReference>